<protein>
    <submittedName>
        <fullName evidence="1">Uncharacterized protein</fullName>
    </submittedName>
</protein>
<accession>A0AAD6ZKJ5</accession>
<sequence>MLGTLQKWLTNHPFKEDPNVTLRNLDISNDRDPYRHSFSPADAGNLQWPAVVRGIEPTFSISQWIVTGRDKVVIKSCGELVDEVVAAREFDGLSSVLLEQSNHRGADINLCFTALQFVLVLVKSLGNIDGSIVVEDIDGTNRGGLFVNNGGSGTLY</sequence>
<keyword evidence="2" id="KW-1185">Reference proteome</keyword>
<comment type="caution">
    <text evidence="1">The sequence shown here is derived from an EMBL/GenBank/DDBJ whole genome shotgun (WGS) entry which is preliminary data.</text>
</comment>
<dbReference type="AlphaFoldDB" id="A0AAD6ZKJ5"/>
<dbReference type="EMBL" id="JARIHO010000042">
    <property type="protein sequence ID" value="KAJ7326330.1"/>
    <property type="molecule type" value="Genomic_DNA"/>
</dbReference>
<dbReference type="Proteomes" id="UP001218218">
    <property type="component" value="Unassembled WGS sequence"/>
</dbReference>
<reference evidence="1" key="1">
    <citation type="submission" date="2023-03" db="EMBL/GenBank/DDBJ databases">
        <title>Massive genome expansion in bonnet fungi (Mycena s.s.) driven by repeated elements and novel gene families across ecological guilds.</title>
        <authorList>
            <consortium name="Lawrence Berkeley National Laboratory"/>
            <person name="Harder C.B."/>
            <person name="Miyauchi S."/>
            <person name="Viragh M."/>
            <person name="Kuo A."/>
            <person name="Thoen E."/>
            <person name="Andreopoulos B."/>
            <person name="Lu D."/>
            <person name="Skrede I."/>
            <person name="Drula E."/>
            <person name="Henrissat B."/>
            <person name="Morin E."/>
            <person name="Kohler A."/>
            <person name="Barry K."/>
            <person name="LaButti K."/>
            <person name="Morin E."/>
            <person name="Salamov A."/>
            <person name="Lipzen A."/>
            <person name="Mereny Z."/>
            <person name="Hegedus B."/>
            <person name="Baldrian P."/>
            <person name="Stursova M."/>
            <person name="Weitz H."/>
            <person name="Taylor A."/>
            <person name="Grigoriev I.V."/>
            <person name="Nagy L.G."/>
            <person name="Martin F."/>
            <person name="Kauserud H."/>
        </authorList>
    </citation>
    <scope>NUCLEOTIDE SEQUENCE</scope>
    <source>
        <strain evidence="1">CBHHK002</strain>
    </source>
</reference>
<proteinExistence type="predicted"/>
<gene>
    <name evidence="1" type="ORF">DFH08DRAFT_1027277</name>
</gene>
<evidence type="ECO:0000313" key="2">
    <source>
        <dbReference type="Proteomes" id="UP001218218"/>
    </source>
</evidence>
<evidence type="ECO:0000313" key="1">
    <source>
        <dbReference type="EMBL" id="KAJ7326330.1"/>
    </source>
</evidence>
<name>A0AAD6ZKJ5_9AGAR</name>
<organism evidence="1 2">
    <name type="scientific">Mycena albidolilacea</name>
    <dbReference type="NCBI Taxonomy" id="1033008"/>
    <lineage>
        <taxon>Eukaryota</taxon>
        <taxon>Fungi</taxon>
        <taxon>Dikarya</taxon>
        <taxon>Basidiomycota</taxon>
        <taxon>Agaricomycotina</taxon>
        <taxon>Agaricomycetes</taxon>
        <taxon>Agaricomycetidae</taxon>
        <taxon>Agaricales</taxon>
        <taxon>Marasmiineae</taxon>
        <taxon>Mycenaceae</taxon>
        <taxon>Mycena</taxon>
    </lineage>
</organism>